<feature type="binding site" evidence="3">
    <location>
        <position position="379"/>
    </location>
    <ligand>
        <name>Zn(2+)</name>
        <dbReference type="ChEBI" id="CHEBI:29105"/>
        <label>2</label>
    </ligand>
</feature>
<comment type="cofactor">
    <cofactor evidence="3">
        <name>Mg(2+)</name>
        <dbReference type="ChEBI" id="CHEBI:18420"/>
    </cofactor>
    <text evidence="3">Binds 1 Mg(2+) ion.</text>
</comment>
<reference evidence="6 7" key="1">
    <citation type="journal article" date="2009" name="Stand. Genomic Sci.">
        <title>Complete genome sequence of Sanguibacter keddieii type strain (ST-74).</title>
        <authorList>
            <person name="Ivanova N."/>
            <person name="Sikorski J."/>
            <person name="Sims D."/>
            <person name="Brettin T."/>
            <person name="Detter J.C."/>
            <person name="Han C."/>
            <person name="Lapidus A."/>
            <person name="Copeland A."/>
            <person name="Glavina Del Rio T."/>
            <person name="Nolan M."/>
            <person name="Chen F."/>
            <person name="Lucas S."/>
            <person name="Tice H."/>
            <person name="Cheng J.F."/>
            <person name="Bruce D."/>
            <person name="Goodwin L."/>
            <person name="Pitluck S."/>
            <person name="Pati A."/>
            <person name="Mavromatis K."/>
            <person name="Chen A."/>
            <person name="Palaniappan K."/>
            <person name="D'haeseleer P."/>
            <person name="Chain P."/>
            <person name="Bristow J."/>
            <person name="Eisen J.A."/>
            <person name="Markowitz V."/>
            <person name="Hugenholtz P."/>
            <person name="Goker M."/>
            <person name="Pukall R."/>
            <person name="Klenk H.P."/>
            <person name="Kyrpides N.C."/>
        </authorList>
    </citation>
    <scope>NUCLEOTIDE SEQUENCE [LARGE SCALE GENOMIC DNA]</scope>
    <source>
        <strain evidence="7">ATCC 51767 / DSM 10542 / NCFB 3025 / ST-74</strain>
    </source>
</reference>
<keyword evidence="5" id="KW-0732">Signal</keyword>
<keyword evidence="3" id="KW-0862">Zinc</keyword>
<dbReference type="Gene3D" id="3.40.720.10">
    <property type="entry name" value="Alkaline Phosphatase, subunit A"/>
    <property type="match status" value="1"/>
</dbReference>
<accession>D1BJR7</accession>
<proteinExistence type="inferred from homology"/>
<evidence type="ECO:0000313" key="7">
    <source>
        <dbReference type="Proteomes" id="UP000000322"/>
    </source>
</evidence>
<feature type="binding site" evidence="3">
    <location>
        <position position="338"/>
    </location>
    <ligand>
        <name>Zn(2+)</name>
        <dbReference type="ChEBI" id="CHEBI:29105"/>
        <label>2</label>
    </ligand>
</feature>
<dbReference type="STRING" id="446469.Sked_03560"/>
<evidence type="ECO:0000256" key="3">
    <source>
        <dbReference type="PIRSR" id="PIRSR601952-2"/>
    </source>
</evidence>
<feature type="binding site" evidence="3">
    <location>
        <position position="334"/>
    </location>
    <ligand>
        <name>Zn(2+)</name>
        <dbReference type="ChEBI" id="CHEBI:29105"/>
        <label>2</label>
    </ligand>
</feature>
<dbReference type="InterPro" id="IPR001952">
    <property type="entry name" value="Alkaline_phosphatase"/>
</dbReference>
<dbReference type="AlphaFoldDB" id="D1BJR7"/>
<dbReference type="GO" id="GO:0046872">
    <property type="term" value="F:metal ion binding"/>
    <property type="evidence" value="ECO:0007669"/>
    <property type="project" value="UniProtKB-KW"/>
</dbReference>
<feature type="chain" id="PRO_5003020746" evidence="5">
    <location>
        <begin position="33"/>
        <end position="631"/>
    </location>
</feature>
<dbReference type="PRINTS" id="PR00113">
    <property type="entry name" value="ALKPHPHTASE"/>
</dbReference>
<keyword evidence="3" id="KW-0479">Metal-binding</keyword>
<dbReference type="PANTHER" id="PTHR11596:SF5">
    <property type="entry name" value="ALKALINE PHOSPHATASE"/>
    <property type="match status" value="1"/>
</dbReference>
<keyword evidence="3" id="KW-0460">Magnesium</keyword>
<feature type="binding site" evidence="3">
    <location>
        <position position="181"/>
    </location>
    <ligand>
        <name>Mg(2+)</name>
        <dbReference type="ChEBI" id="CHEBI:18420"/>
    </ligand>
</feature>
<dbReference type="OrthoDB" id="9794455at2"/>
<dbReference type="Pfam" id="PF00245">
    <property type="entry name" value="Alk_phosphatase"/>
    <property type="match status" value="1"/>
</dbReference>
<comment type="similarity">
    <text evidence="4">Belongs to the alkaline phosphatase family.</text>
</comment>
<dbReference type="KEGG" id="ske:Sked_03560"/>
<dbReference type="Proteomes" id="UP000000322">
    <property type="component" value="Chromosome"/>
</dbReference>
<sequence length="631" mass="65063">MTSRVPSAWLKVAGTGALAGSLALGASTPALATDTDPAGPKNIIVLIGDGMGYNHVDAASLYQHGTTNHQVAVDPAAGTIEHVPGTASQVFESFPVQVGMSTHSANGRAEYDPAKAWADFTWIATGATDSAAAGTALATGVKTNNGILGVDPEGNSVKNVAERAAELDKATGVVTSVQFSHATPAAWGAHNASRNDLHGISEEMISGPLDVIVGAGHPLFDDGHQPLATPRFDYLSEQGWNSLKDGQTDFTLVEDTADFEALAAGENVPDKLFGLVQVGSTLQQARPGDSLGTLPFEVPQNDVPSLATLTSGALNVLEQDEEGLFLMVEGGAIDWTGHANETTRNIEETVDFNAAVETVVEWVETESSWDETLVIVTADHETGYLDGSASDPTWTPITGEQGQLPDQKWFSGNHTNQLVPVFAKGAGSDLLASYAVGTDPVRGAYLDNVDIARVAFESWGFEDAPEESGIPIEATVPEIGEAEGSLTLTVADGVVALDGGKNIGDRLRFLGQLPTVSVTDSRASSAVGTGGWTVSGQATDLSSGPRTIRAAHLGWTPSTAAAKPGLSLGSPVRTVLGGGEGLGSPATLATASSEGRLGTTDLGAEIGLEVPVDTRAGDYTGSMSVSLFPVD</sequence>
<dbReference type="HOGENOM" id="CLU_008539_7_0_11"/>
<feature type="binding site" evidence="3">
    <location>
        <position position="49"/>
    </location>
    <ligand>
        <name>Mg(2+)</name>
        <dbReference type="ChEBI" id="CHEBI:18420"/>
    </ligand>
</feature>
<evidence type="ECO:0000313" key="6">
    <source>
        <dbReference type="EMBL" id="ACZ20323.1"/>
    </source>
</evidence>
<feature type="binding site" evidence="3">
    <location>
        <position position="49"/>
    </location>
    <ligand>
        <name>Zn(2+)</name>
        <dbReference type="ChEBI" id="CHEBI:29105"/>
        <label>2</label>
    </ligand>
</feature>
<comment type="cofactor">
    <cofactor evidence="3">
        <name>Zn(2+)</name>
        <dbReference type="ChEBI" id="CHEBI:29105"/>
    </cofactor>
    <text evidence="3">Binds 2 Zn(2+) ions.</text>
</comment>
<evidence type="ECO:0000256" key="1">
    <source>
        <dbReference type="ARBA" id="ARBA00022553"/>
    </source>
</evidence>
<organism evidence="6 7">
    <name type="scientific">Sanguibacter keddieii (strain ATCC 51767 / DSM 10542 / NCFB 3025 / ST-74)</name>
    <dbReference type="NCBI Taxonomy" id="446469"/>
    <lineage>
        <taxon>Bacteria</taxon>
        <taxon>Bacillati</taxon>
        <taxon>Actinomycetota</taxon>
        <taxon>Actinomycetes</taxon>
        <taxon>Micrococcales</taxon>
        <taxon>Sanguibacteraceae</taxon>
        <taxon>Sanguibacter</taxon>
    </lineage>
</organism>
<feature type="binding site" evidence="3">
    <location>
        <position position="183"/>
    </location>
    <ligand>
        <name>Mg(2+)</name>
        <dbReference type="ChEBI" id="CHEBI:18420"/>
    </ligand>
</feature>
<evidence type="ECO:0000256" key="5">
    <source>
        <dbReference type="SAM" id="SignalP"/>
    </source>
</evidence>
<dbReference type="GO" id="GO:0004035">
    <property type="term" value="F:alkaline phosphatase activity"/>
    <property type="evidence" value="ECO:0007669"/>
    <property type="project" value="TreeGrafter"/>
</dbReference>
<feature type="binding site" evidence="3">
    <location>
        <position position="380"/>
    </location>
    <ligand>
        <name>Zn(2+)</name>
        <dbReference type="ChEBI" id="CHEBI:29105"/>
        <label>2</label>
    </ligand>
</feature>
<dbReference type="EMBL" id="CP001819">
    <property type="protein sequence ID" value="ACZ20323.1"/>
    <property type="molecule type" value="Genomic_DNA"/>
</dbReference>
<dbReference type="InterPro" id="IPR017850">
    <property type="entry name" value="Alkaline_phosphatase_core_sf"/>
</dbReference>
<feature type="active site" description="Phosphoserine intermediate" evidence="2">
    <location>
        <position position="130"/>
    </location>
</feature>
<feature type="signal peptide" evidence="5">
    <location>
        <begin position="1"/>
        <end position="32"/>
    </location>
</feature>
<dbReference type="SUPFAM" id="SSF53649">
    <property type="entry name" value="Alkaline phosphatase-like"/>
    <property type="match status" value="1"/>
</dbReference>
<feature type="binding site" evidence="3">
    <location>
        <position position="329"/>
    </location>
    <ligand>
        <name>Mg(2+)</name>
        <dbReference type="ChEBI" id="CHEBI:18420"/>
    </ligand>
</feature>
<dbReference type="PANTHER" id="PTHR11596">
    <property type="entry name" value="ALKALINE PHOSPHATASE"/>
    <property type="match status" value="1"/>
</dbReference>
<keyword evidence="7" id="KW-1185">Reference proteome</keyword>
<protein>
    <submittedName>
        <fullName evidence="6">Alkaline phosphatase</fullName>
    </submittedName>
</protein>
<dbReference type="RefSeq" id="WP_012865392.1">
    <property type="nucleotide sequence ID" value="NC_013521.1"/>
</dbReference>
<evidence type="ECO:0000256" key="4">
    <source>
        <dbReference type="RuleBase" id="RU003946"/>
    </source>
</evidence>
<dbReference type="eggNOG" id="COG1785">
    <property type="taxonomic scope" value="Bacteria"/>
</dbReference>
<dbReference type="SMART" id="SM00098">
    <property type="entry name" value="alkPPc"/>
    <property type="match status" value="1"/>
</dbReference>
<gene>
    <name evidence="6" type="ordered locus">Sked_03560</name>
</gene>
<keyword evidence="1" id="KW-0597">Phosphoprotein</keyword>
<name>D1BJR7_SANKS</name>
<evidence type="ECO:0000256" key="2">
    <source>
        <dbReference type="PIRSR" id="PIRSR601952-1"/>
    </source>
</evidence>
<dbReference type="CDD" id="cd16012">
    <property type="entry name" value="ALP"/>
    <property type="match status" value="1"/>
</dbReference>